<dbReference type="Gene3D" id="3.90.550.10">
    <property type="entry name" value="Spore Coat Polysaccharide Biosynthesis Protein SpsA, Chain A"/>
    <property type="match status" value="1"/>
</dbReference>
<dbReference type="EMBL" id="JACJSG010000013">
    <property type="protein sequence ID" value="MBD2501192.1"/>
    <property type="molecule type" value="Genomic_DNA"/>
</dbReference>
<accession>A0ABR8D2P4</accession>
<name>A0ABR8D2P4_9NOST</name>
<dbReference type="InterPro" id="IPR029044">
    <property type="entry name" value="Nucleotide-diphossugar_trans"/>
</dbReference>
<keyword evidence="3" id="KW-1185">Reference proteome</keyword>
<dbReference type="PANTHER" id="PTHR43685:SF2">
    <property type="entry name" value="GLYCOSYLTRANSFERASE 2-LIKE DOMAIN-CONTAINING PROTEIN"/>
    <property type="match status" value="1"/>
</dbReference>
<evidence type="ECO:0000259" key="1">
    <source>
        <dbReference type="Pfam" id="PF00535"/>
    </source>
</evidence>
<dbReference type="InterPro" id="IPR001173">
    <property type="entry name" value="Glyco_trans_2-like"/>
</dbReference>
<dbReference type="RefSeq" id="WP_190471482.1">
    <property type="nucleotide sequence ID" value="NZ_JACJSG010000013.1"/>
</dbReference>
<proteinExistence type="predicted"/>
<dbReference type="CDD" id="cd00761">
    <property type="entry name" value="Glyco_tranf_GTA_type"/>
    <property type="match status" value="1"/>
</dbReference>
<dbReference type="SUPFAM" id="SSF53448">
    <property type="entry name" value="Nucleotide-diphospho-sugar transferases"/>
    <property type="match status" value="1"/>
</dbReference>
<gene>
    <name evidence="2" type="ORF">H6G83_11365</name>
</gene>
<feature type="domain" description="Glycosyltransferase 2-like" evidence="1">
    <location>
        <begin position="5"/>
        <end position="164"/>
    </location>
</feature>
<dbReference type="Proteomes" id="UP000661112">
    <property type="component" value="Unassembled WGS sequence"/>
</dbReference>
<dbReference type="Pfam" id="PF00535">
    <property type="entry name" value="Glycos_transf_2"/>
    <property type="match status" value="1"/>
</dbReference>
<evidence type="ECO:0000313" key="3">
    <source>
        <dbReference type="Proteomes" id="UP000661112"/>
    </source>
</evidence>
<evidence type="ECO:0000313" key="2">
    <source>
        <dbReference type="EMBL" id="MBD2501192.1"/>
    </source>
</evidence>
<sequence>MPSISVIIPAYNAEKTILETINSVIKQTFSDFEIIVVNDGSTDKTLEILQNIKDDRLKIFSYENGGASSARNRGIAYATGDYISFLDADDLWTPDKLELQLAALQAHPEAGVAYSWTYVINGEGELLRTIEHNYEDKVYGEMLLKSFVTCGSNPLIRREAIESVGGFDVTLKSGDDWDYWLRLAYKWHFVVVPKHQIFYRRSATSKSFKLKIIRECSITVLDRAIKLAPLELQHLKNHSLSNIYRYNVQLYLDSLNLNPKVDIKYVLGNWWNSIRYKPDTLKDIETYKLLIKILLTGIMSPKLMSSLLEAFRRTKQTKNLLIQS</sequence>
<comment type="caution">
    <text evidence="2">The sequence shown here is derived from an EMBL/GenBank/DDBJ whole genome shotgun (WGS) entry which is preliminary data.</text>
</comment>
<reference evidence="2 3" key="1">
    <citation type="journal article" date="2020" name="ISME J.">
        <title>Comparative genomics reveals insights into cyanobacterial evolution and habitat adaptation.</title>
        <authorList>
            <person name="Chen M.Y."/>
            <person name="Teng W.K."/>
            <person name="Zhao L."/>
            <person name="Hu C.X."/>
            <person name="Zhou Y.K."/>
            <person name="Han B.P."/>
            <person name="Song L.R."/>
            <person name="Shu W.S."/>
        </authorList>
    </citation>
    <scope>NUCLEOTIDE SEQUENCE [LARGE SCALE GENOMIC DNA]</scope>
    <source>
        <strain evidence="2 3">FACHB-119</strain>
    </source>
</reference>
<dbReference type="PANTHER" id="PTHR43685">
    <property type="entry name" value="GLYCOSYLTRANSFERASE"/>
    <property type="match status" value="1"/>
</dbReference>
<protein>
    <submittedName>
        <fullName evidence="2">Glycosyltransferase family 2 protein</fullName>
    </submittedName>
</protein>
<dbReference type="InterPro" id="IPR050834">
    <property type="entry name" value="Glycosyltransf_2"/>
</dbReference>
<organism evidence="2 3">
    <name type="scientific">Anabaena azotica FACHB-119</name>
    <dbReference type="NCBI Taxonomy" id="947527"/>
    <lineage>
        <taxon>Bacteria</taxon>
        <taxon>Bacillati</taxon>
        <taxon>Cyanobacteriota</taxon>
        <taxon>Cyanophyceae</taxon>
        <taxon>Nostocales</taxon>
        <taxon>Nostocaceae</taxon>
        <taxon>Anabaena</taxon>
        <taxon>Anabaena azotica</taxon>
    </lineage>
</organism>